<feature type="compositionally biased region" description="Low complexity" evidence="1">
    <location>
        <begin position="207"/>
        <end position="219"/>
    </location>
</feature>
<keyword evidence="3" id="KW-1185">Reference proteome</keyword>
<organism evidence="2 3">
    <name type="scientific">Microctonus hyperodae</name>
    <name type="common">Parasitoid wasp</name>
    <dbReference type="NCBI Taxonomy" id="165561"/>
    <lineage>
        <taxon>Eukaryota</taxon>
        <taxon>Metazoa</taxon>
        <taxon>Ecdysozoa</taxon>
        <taxon>Arthropoda</taxon>
        <taxon>Hexapoda</taxon>
        <taxon>Insecta</taxon>
        <taxon>Pterygota</taxon>
        <taxon>Neoptera</taxon>
        <taxon>Endopterygota</taxon>
        <taxon>Hymenoptera</taxon>
        <taxon>Apocrita</taxon>
        <taxon>Ichneumonoidea</taxon>
        <taxon>Braconidae</taxon>
        <taxon>Euphorinae</taxon>
        <taxon>Microctonus</taxon>
    </lineage>
</organism>
<dbReference type="AlphaFoldDB" id="A0AA39KIC1"/>
<comment type="caution">
    <text evidence="2">The sequence shown here is derived from an EMBL/GenBank/DDBJ whole genome shotgun (WGS) entry which is preliminary data.</text>
</comment>
<proteinExistence type="predicted"/>
<protein>
    <submittedName>
        <fullName evidence="2">Uncharacterized protein</fullName>
    </submittedName>
</protein>
<feature type="compositionally biased region" description="Acidic residues" evidence="1">
    <location>
        <begin position="179"/>
        <end position="202"/>
    </location>
</feature>
<evidence type="ECO:0000313" key="3">
    <source>
        <dbReference type="Proteomes" id="UP001168972"/>
    </source>
</evidence>
<evidence type="ECO:0000256" key="1">
    <source>
        <dbReference type="SAM" id="MobiDB-lite"/>
    </source>
</evidence>
<dbReference type="Proteomes" id="UP001168972">
    <property type="component" value="Unassembled WGS sequence"/>
</dbReference>
<accession>A0AA39KIC1</accession>
<evidence type="ECO:0000313" key="2">
    <source>
        <dbReference type="EMBL" id="KAK0162581.1"/>
    </source>
</evidence>
<feature type="compositionally biased region" description="Acidic residues" evidence="1">
    <location>
        <begin position="118"/>
        <end position="134"/>
    </location>
</feature>
<reference evidence="2" key="2">
    <citation type="submission" date="2023-03" db="EMBL/GenBank/DDBJ databases">
        <authorList>
            <person name="Inwood S.N."/>
            <person name="Skelly J.G."/>
            <person name="Guhlin J."/>
            <person name="Harrop T.W.R."/>
            <person name="Goldson S.G."/>
            <person name="Dearden P.K."/>
        </authorList>
    </citation>
    <scope>NUCLEOTIDE SEQUENCE</scope>
    <source>
        <strain evidence="2">Lincoln</strain>
        <tissue evidence="2">Whole body</tissue>
    </source>
</reference>
<reference evidence="2" key="1">
    <citation type="journal article" date="2023" name="bioRxiv">
        <title>Scaffold-level genome assemblies of two parasitoid biocontrol wasps reveal the parthenogenesis mechanism and an associated novel virus.</title>
        <authorList>
            <person name="Inwood S."/>
            <person name="Skelly J."/>
            <person name="Guhlin J."/>
            <person name="Harrop T."/>
            <person name="Goldson S."/>
            <person name="Dearden P."/>
        </authorList>
    </citation>
    <scope>NUCLEOTIDE SEQUENCE</scope>
    <source>
        <strain evidence="2">Lincoln</strain>
        <tissue evidence="2">Whole body</tissue>
    </source>
</reference>
<feature type="region of interest" description="Disordered" evidence="1">
    <location>
        <begin position="113"/>
        <end position="223"/>
    </location>
</feature>
<name>A0AA39KIC1_MICHY</name>
<dbReference type="EMBL" id="JAQQBR010001833">
    <property type="protein sequence ID" value="KAK0162581.1"/>
    <property type="molecule type" value="Genomic_DNA"/>
</dbReference>
<gene>
    <name evidence="2" type="ORF">PV327_006348</name>
</gene>
<feature type="compositionally biased region" description="Acidic residues" evidence="1">
    <location>
        <begin position="141"/>
        <end position="156"/>
    </location>
</feature>
<sequence>MADNNNEFPIQLPLIQWNNFSTVLHDQIRLRMQVQIYADLENLNPEDETFNHQEAWDQLRFNVENLINIHAYNINNPNMNSQPRDYNKNIIDDINQGEVWQYEQPEMEIEIDGSNQESNEEIDEEENFLPENNEENNYNSIDDDESNEEIEYDDSNQESNEKIDEEKNILPENNYNSIDNDESNEEIEYDDSNQESNEEIDKEENFLPENNEENNYNSIDNDERPLVDIGHLGTTISILNVKSDVKSDSSGYSSEEPEQ</sequence>
<feature type="compositionally biased region" description="Basic and acidic residues" evidence="1">
    <location>
        <begin position="159"/>
        <end position="169"/>
    </location>
</feature>